<evidence type="ECO:0000313" key="1">
    <source>
        <dbReference type="EMBL" id="GAU92670.1"/>
    </source>
</evidence>
<protein>
    <submittedName>
        <fullName evidence="1">Uncharacterized protein</fullName>
    </submittedName>
</protein>
<gene>
    <name evidence="1" type="primary">RvY_04719-1</name>
    <name evidence="1" type="synonym">RvY_04719.1</name>
    <name evidence="1" type="ORF">RvY_04719</name>
</gene>
<comment type="caution">
    <text evidence="1">The sequence shown here is derived from an EMBL/GenBank/DDBJ whole genome shotgun (WGS) entry which is preliminary data.</text>
</comment>
<sequence>MAEGRQERVSTVMMVLRGDSGSSVISLASRSFGSGHCSDGGLETKTVRFSRRGWRGVRTGSLP</sequence>
<dbReference type="AlphaFoldDB" id="A0A1D1UVW6"/>
<proteinExistence type="predicted"/>
<dbReference type="EMBL" id="BDGG01000002">
    <property type="protein sequence ID" value="GAU92670.1"/>
    <property type="molecule type" value="Genomic_DNA"/>
</dbReference>
<dbReference type="Proteomes" id="UP000186922">
    <property type="component" value="Unassembled WGS sequence"/>
</dbReference>
<name>A0A1D1UVW6_RAMVA</name>
<evidence type="ECO:0000313" key="2">
    <source>
        <dbReference type="Proteomes" id="UP000186922"/>
    </source>
</evidence>
<accession>A0A1D1UVW6</accession>
<reference evidence="1 2" key="1">
    <citation type="journal article" date="2016" name="Nat. Commun.">
        <title>Extremotolerant tardigrade genome and improved radiotolerance of human cultured cells by tardigrade-unique protein.</title>
        <authorList>
            <person name="Hashimoto T."/>
            <person name="Horikawa D.D."/>
            <person name="Saito Y."/>
            <person name="Kuwahara H."/>
            <person name="Kozuka-Hata H."/>
            <person name="Shin-I T."/>
            <person name="Minakuchi Y."/>
            <person name="Ohishi K."/>
            <person name="Motoyama A."/>
            <person name="Aizu T."/>
            <person name="Enomoto A."/>
            <person name="Kondo K."/>
            <person name="Tanaka S."/>
            <person name="Hara Y."/>
            <person name="Koshikawa S."/>
            <person name="Sagara H."/>
            <person name="Miura T."/>
            <person name="Yokobori S."/>
            <person name="Miyagawa K."/>
            <person name="Suzuki Y."/>
            <person name="Kubo T."/>
            <person name="Oyama M."/>
            <person name="Kohara Y."/>
            <person name="Fujiyama A."/>
            <person name="Arakawa K."/>
            <person name="Katayama T."/>
            <person name="Toyoda A."/>
            <person name="Kunieda T."/>
        </authorList>
    </citation>
    <scope>NUCLEOTIDE SEQUENCE [LARGE SCALE GENOMIC DNA]</scope>
    <source>
        <strain evidence="1 2">YOKOZUNA-1</strain>
    </source>
</reference>
<keyword evidence="2" id="KW-1185">Reference proteome</keyword>
<organism evidence="1 2">
    <name type="scientific">Ramazzottius varieornatus</name>
    <name type="common">Water bear</name>
    <name type="synonym">Tardigrade</name>
    <dbReference type="NCBI Taxonomy" id="947166"/>
    <lineage>
        <taxon>Eukaryota</taxon>
        <taxon>Metazoa</taxon>
        <taxon>Ecdysozoa</taxon>
        <taxon>Tardigrada</taxon>
        <taxon>Eutardigrada</taxon>
        <taxon>Parachela</taxon>
        <taxon>Hypsibioidea</taxon>
        <taxon>Ramazzottiidae</taxon>
        <taxon>Ramazzottius</taxon>
    </lineage>
</organism>